<dbReference type="GeneID" id="6009098"/>
<dbReference type="KEGG" id="cci:CC1G_08567"/>
<dbReference type="InParanoid" id="A8NCS7"/>
<evidence type="ECO:0000313" key="3">
    <source>
        <dbReference type="Proteomes" id="UP000001861"/>
    </source>
</evidence>
<dbReference type="AlphaFoldDB" id="A8NCS7"/>
<dbReference type="SUPFAM" id="SSF52047">
    <property type="entry name" value="RNI-like"/>
    <property type="match status" value="1"/>
</dbReference>
<comment type="caution">
    <text evidence="2">The sequence shown here is derived from an EMBL/GenBank/DDBJ whole genome shotgun (WGS) entry which is preliminary data.</text>
</comment>
<evidence type="ECO:0000313" key="2">
    <source>
        <dbReference type="EMBL" id="EAU89160.1"/>
    </source>
</evidence>
<feature type="region of interest" description="Disordered" evidence="1">
    <location>
        <begin position="1"/>
        <end position="58"/>
    </location>
</feature>
<dbReference type="RefSeq" id="XP_001832617.1">
    <property type="nucleotide sequence ID" value="XM_001832565.1"/>
</dbReference>
<protein>
    <recommendedName>
        <fullName evidence="4">F-box domain-containing protein</fullName>
    </recommendedName>
</protein>
<feature type="compositionally biased region" description="Low complexity" evidence="1">
    <location>
        <begin position="37"/>
        <end position="48"/>
    </location>
</feature>
<sequence length="529" mass="60266">MSPRTRRVRRSCENLPPRPWKSWSPPSTPSKPRSKPPSKSSPPRVRVPLGDTSNDADTSSQIVRYAGRPRPASIETIPIELLSDMFSQVCGRDPKIRLVAAGHSSRTPASVPPALVLTGVCKEWQSVAKRMRQLWTRVEVDFDGFGDVPVDQVQAFIAALEDILQRSHPRPLRLTLHGLNTELPSHHLAADAILKFADRYSLLVLDDSYLVAEKDQTSLTHLVVRNQQPGKTIQIPAPNLTHLSLYNVPGDNFGWMNLDYPKLTHLSLFYPSDLSVDRIPTAEQLSDVLQTFAKSLIVFRANLNSRWLLEGLSSHNRYCIELPNLHTLELQHTHLPFMHAGLLCSLSTPKLEYFDLFFPSEEEVDVSGEDDETDSVNIDVLMDFFQHESRSALKRFRICYGDSLKFLDPEDEDEVRYAGYLESGSRGQWDRWGAVFRGGLSWEESEIALLDLCRTLRVPSDFRQRMAGEEGYYEDFITRFIDTTVETETELTHSPGSLLGEWELDQLMWLFQLMEFWCEAPERSILIVV</sequence>
<dbReference type="VEuPathDB" id="FungiDB:CC1G_08567"/>
<proteinExistence type="predicted"/>
<evidence type="ECO:0008006" key="4">
    <source>
        <dbReference type="Google" id="ProtNLM"/>
    </source>
</evidence>
<accession>A8NCS7</accession>
<reference evidence="2 3" key="1">
    <citation type="journal article" date="2010" name="Proc. Natl. Acad. Sci. U.S.A.">
        <title>Insights into evolution of multicellular fungi from the assembled chromosomes of the mushroom Coprinopsis cinerea (Coprinus cinereus).</title>
        <authorList>
            <person name="Stajich J.E."/>
            <person name="Wilke S.K."/>
            <person name="Ahren D."/>
            <person name="Au C.H."/>
            <person name="Birren B.W."/>
            <person name="Borodovsky M."/>
            <person name="Burns C."/>
            <person name="Canback B."/>
            <person name="Casselton L.A."/>
            <person name="Cheng C.K."/>
            <person name="Deng J."/>
            <person name="Dietrich F.S."/>
            <person name="Fargo D.C."/>
            <person name="Farman M.L."/>
            <person name="Gathman A.C."/>
            <person name="Goldberg J."/>
            <person name="Guigo R."/>
            <person name="Hoegger P.J."/>
            <person name="Hooker J.B."/>
            <person name="Huggins A."/>
            <person name="James T.Y."/>
            <person name="Kamada T."/>
            <person name="Kilaru S."/>
            <person name="Kodira C."/>
            <person name="Kues U."/>
            <person name="Kupfer D."/>
            <person name="Kwan H.S."/>
            <person name="Lomsadze A."/>
            <person name="Li W."/>
            <person name="Lilly W.W."/>
            <person name="Ma L.J."/>
            <person name="Mackey A.J."/>
            <person name="Manning G."/>
            <person name="Martin F."/>
            <person name="Muraguchi H."/>
            <person name="Natvig D.O."/>
            <person name="Palmerini H."/>
            <person name="Ramesh M.A."/>
            <person name="Rehmeyer C.J."/>
            <person name="Roe B.A."/>
            <person name="Shenoy N."/>
            <person name="Stanke M."/>
            <person name="Ter-Hovhannisyan V."/>
            <person name="Tunlid A."/>
            <person name="Velagapudi R."/>
            <person name="Vision T.J."/>
            <person name="Zeng Q."/>
            <person name="Zolan M.E."/>
            <person name="Pukkila P.J."/>
        </authorList>
    </citation>
    <scope>NUCLEOTIDE SEQUENCE [LARGE SCALE GENOMIC DNA]</scope>
    <source>
        <strain evidence="3">Okayama-7 / 130 / ATCC MYA-4618 / FGSC 9003</strain>
    </source>
</reference>
<gene>
    <name evidence="2" type="ORF">CC1G_08567</name>
</gene>
<evidence type="ECO:0000256" key="1">
    <source>
        <dbReference type="SAM" id="MobiDB-lite"/>
    </source>
</evidence>
<name>A8NCS7_COPC7</name>
<dbReference type="EMBL" id="AACS02000009">
    <property type="protein sequence ID" value="EAU89160.1"/>
    <property type="molecule type" value="Genomic_DNA"/>
</dbReference>
<organism evidence="2 3">
    <name type="scientific">Coprinopsis cinerea (strain Okayama-7 / 130 / ATCC MYA-4618 / FGSC 9003)</name>
    <name type="common">Inky cap fungus</name>
    <name type="synonym">Hormographiella aspergillata</name>
    <dbReference type="NCBI Taxonomy" id="240176"/>
    <lineage>
        <taxon>Eukaryota</taxon>
        <taxon>Fungi</taxon>
        <taxon>Dikarya</taxon>
        <taxon>Basidiomycota</taxon>
        <taxon>Agaricomycotina</taxon>
        <taxon>Agaricomycetes</taxon>
        <taxon>Agaricomycetidae</taxon>
        <taxon>Agaricales</taxon>
        <taxon>Agaricineae</taxon>
        <taxon>Psathyrellaceae</taxon>
        <taxon>Coprinopsis</taxon>
    </lineage>
</organism>
<dbReference type="Proteomes" id="UP000001861">
    <property type="component" value="Unassembled WGS sequence"/>
</dbReference>
<keyword evidence="3" id="KW-1185">Reference proteome</keyword>